<dbReference type="OrthoDB" id="5215637at2759"/>
<dbReference type="GO" id="GO:0071944">
    <property type="term" value="C:cell periphery"/>
    <property type="evidence" value="ECO:0007669"/>
    <property type="project" value="UniProtKB-ARBA"/>
</dbReference>
<dbReference type="Proteomes" id="UP000799444">
    <property type="component" value="Unassembled WGS sequence"/>
</dbReference>
<evidence type="ECO:0000256" key="4">
    <source>
        <dbReference type="ARBA" id="ARBA00023136"/>
    </source>
</evidence>
<evidence type="ECO:0000256" key="5">
    <source>
        <dbReference type="SAM" id="MobiDB-lite"/>
    </source>
</evidence>
<dbReference type="PANTHER" id="PTHR15549">
    <property type="entry name" value="PAIRED IMMUNOGLOBULIN-LIKE TYPE 2 RECEPTOR"/>
    <property type="match status" value="1"/>
</dbReference>
<evidence type="ECO:0000256" key="1">
    <source>
        <dbReference type="ARBA" id="ARBA00004167"/>
    </source>
</evidence>
<comment type="caution">
    <text evidence="7">The sequence shown here is derived from an EMBL/GenBank/DDBJ whole genome shotgun (WGS) entry which is preliminary data.</text>
</comment>
<keyword evidence="4 6" id="KW-0472">Membrane</keyword>
<dbReference type="GO" id="GO:0016020">
    <property type="term" value="C:membrane"/>
    <property type="evidence" value="ECO:0007669"/>
    <property type="project" value="UniProtKB-SubCell"/>
</dbReference>
<dbReference type="InterPro" id="IPR051694">
    <property type="entry name" value="Immunoregulatory_rcpt-like"/>
</dbReference>
<feature type="transmembrane region" description="Helical" evidence="6">
    <location>
        <begin position="185"/>
        <end position="208"/>
    </location>
</feature>
<proteinExistence type="predicted"/>
<evidence type="ECO:0000256" key="2">
    <source>
        <dbReference type="ARBA" id="ARBA00022692"/>
    </source>
</evidence>
<feature type="region of interest" description="Disordered" evidence="5">
    <location>
        <begin position="216"/>
        <end position="257"/>
    </location>
</feature>
<keyword evidence="8" id="KW-1185">Reference proteome</keyword>
<accession>A0A9P4V1K0</accession>
<sequence>MNVTTPGTCYIYSAGEVVAVDVLAPCGVTNQTNPQVPCCWKGDTCMNDGICSYEHGLNGGSGYVASGCTDPGFGNGCRTVCMDNAYGDIMYDSENSIWRCCSYPPGGPLNCSTPTVERFRAPSPEDLISIQYLPKTGTPTYQIASASQTPTTTPSTNSPSPTSTPSTNSSSTTSTSSGGGISSGVAAGIGVGVAAGVIILVAFAFFIWKWRRRRQRPPYPPAGSHKQESAPPTAPPQELPLAPASPQPVEVEASTWK</sequence>
<name>A0A9P4V1K0_9PLEO</name>
<comment type="subcellular location">
    <subcellularLocation>
        <location evidence="1">Membrane</location>
        <topology evidence="1">Single-pass membrane protein</topology>
    </subcellularLocation>
</comment>
<keyword evidence="3 6" id="KW-1133">Transmembrane helix</keyword>
<feature type="compositionally biased region" description="Pro residues" evidence="5">
    <location>
        <begin position="232"/>
        <end position="246"/>
    </location>
</feature>
<evidence type="ECO:0000256" key="3">
    <source>
        <dbReference type="ARBA" id="ARBA00022989"/>
    </source>
</evidence>
<feature type="compositionally biased region" description="Low complexity" evidence="5">
    <location>
        <begin position="142"/>
        <end position="176"/>
    </location>
</feature>
<keyword evidence="2 6" id="KW-0812">Transmembrane</keyword>
<organism evidence="7 8">
    <name type="scientific">Polyplosphaeria fusca</name>
    <dbReference type="NCBI Taxonomy" id="682080"/>
    <lineage>
        <taxon>Eukaryota</taxon>
        <taxon>Fungi</taxon>
        <taxon>Dikarya</taxon>
        <taxon>Ascomycota</taxon>
        <taxon>Pezizomycotina</taxon>
        <taxon>Dothideomycetes</taxon>
        <taxon>Pleosporomycetidae</taxon>
        <taxon>Pleosporales</taxon>
        <taxon>Tetraplosphaeriaceae</taxon>
        <taxon>Polyplosphaeria</taxon>
    </lineage>
</organism>
<dbReference type="EMBL" id="ML996178">
    <property type="protein sequence ID" value="KAF2732375.1"/>
    <property type="molecule type" value="Genomic_DNA"/>
</dbReference>
<reference evidence="7" key="1">
    <citation type="journal article" date="2020" name="Stud. Mycol.">
        <title>101 Dothideomycetes genomes: a test case for predicting lifestyles and emergence of pathogens.</title>
        <authorList>
            <person name="Haridas S."/>
            <person name="Albert R."/>
            <person name="Binder M."/>
            <person name="Bloem J."/>
            <person name="Labutti K."/>
            <person name="Salamov A."/>
            <person name="Andreopoulos B."/>
            <person name="Baker S."/>
            <person name="Barry K."/>
            <person name="Bills G."/>
            <person name="Bluhm B."/>
            <person name="Cannon C."/>
            <person name="Castanera R."/>
            <person name="Culley D."/>
            <person name="Daum C."/>
            <person name="Ezra D."/>
            <person name="Gonzalez J."/>
            <person name="Henrissat B."/>
            <person name="Kuo A."/>
            <person name="Liang C."/>
            <person name="Lipzen A."/>
            <person name="Lutzoni F."/>
            <person name="Magnuson J."/>
            <person name="Mondo S."/>
            <person name="Nolan M."/>
            <person name="Ohm R."/>
            <person name="Pangilinan J."/>
            <person name="Park H.-J."/>
            <person name="Ramirez L."/>
            <person name="Alfaro M."/>
            <person name="Sun H."/>
            <person name="Tritt A."/>
            <person name="Yoshinaga Y."/>
            <person name="Zwiers L.-H."/>
            <person name="Turgeon B."/>
            <person name="Goodwin S."/>
            <person name="Spatafora J."/>
            <person name="Crous P."/>
            <person name="Grigoriev I."/>
        </authorList>
    </citation>
    <scope>NUCLEOTIDE SEQUENCE</scope>
    <source>
        <strain evidence="7">CBS 125425</strain>
    </source>
</reference>
<gene>
    <name evidence="7" type="ORF">EJ04DRAFT_338699</name>
</gene>
<evidence type="ECO:0000256" key="6">
    <source>
        <dbReference type="SAM" id="Phobius"/>
    </source>
</evidence>
<dbReference type="PANTHER" id="PTHR15549:SF26">
    <property type="entry name" value="AXIAL BUDDING PATTERN PROTEIN 2-RELATED"/>
    <property type="match status" value="1"/>
</dbReference>
<evidence type="ECO:0000313" key="7">
    <source>
        <dbReference type="EMBL" id="KAF2732375.1"/>
    </source>
</evidence>
<evidence type="ECO:0000313" key="8">
    <source>
        <dbReference type="Proteomes" id="UP000799444"/>
    </source>
</evidence>
<feature type="region of interest" description="Disordered" evidence="5">
    <location>
        <begin position="142"/>
        <end position="179"/>
    </location>
</feature>
<protein>
    <submittedName>
        <fullName evidence="7">Uncharacterized protein</fullName>
    </submittedName>
</protein>
<dbReference type="AlphaFoldDB" id="A0A9P4V1K0"/>